<dbReference type="Pfam" id="PF05742">
    <property type="entry name" value="TANGO2"/>
    <property type="match status" value="1"/>
</dbReference>
<dbReference type="AlphaFoldDB" id="A0AAD7ZA60"/>
<name>A0AAD7ZA60_DIPPU</name>
<protein>
    <recommendedName>
        <fullName evidence="3">Transport and Golgi organization protein 2</fullName>
    </recommendedName>
</protein>
<dbReference type="EMBL" id="JASPKZ010009386">
    <property type="protein sequence ID" value="KAJ9576904.1"/>
    <property type="molecule type" value="Genomic_DNA"/>
</dbReference>
<dbReference type="InterPro" id="IPR008551">
    <property type="entry name" value="TANGO2"/>
</dbReference>
<comment type="caution">
    <text evidence="1">The sequence shown here is derived from an EMBL/GenBank/DDBJ whole genome shotgun (WGS) entry which is preliminary data.</text>
</comment>
<gene>
    <name evidence="1" type="ORF">L9F63_006522</name>
</gene>
<keyword evidence="2" id="KW-1185">Reference proteome</keyword>
<evidence type="ECO:0000313" key="1">
    <source>
        <dbReference type="EMBL" id="KAJ9576904.1"/>
    </source>
</evidence>
<sequence>MCILFLHTDNNPAPNKYKLILASNRDESYTRPTRQANFWEEDSRVIGGQDLEPGREGGSWLALSSQGRIGVLLSVTGENVPNPSLNLGRGFIVTDFVINKENESQEKYLERLSEDGYKYNPFNFVSISICPENIDICQISNGAGFSKIPEKVGTGTKGWGNSIPGNPFRKVSAGTARFKEIIEAHGNTENKDILIQELLSLLKWNKSHLPDPELEQRLAKRVPYEVEKISSIYFAIPERGYGTRTHSMILIDAQGQVEFLEWTMKDPINPLNPVWLHVRHSCQLNSL</sequence>
<dbReference type="PANTHER" id="PTHR17985">
    <property type="entry name" value="SER/THR-RICH PROTEIN T10 IN DGCR REGION"/>
    <property type="match status" value="1"/>
</dbReference>
<dbReference type="GO" id="GO:0007030">
    <property type="term" value="P:Golgi organization"/>
    <property type="evidence" value="ECO:0007669"/>
    <property type="project" value="TreeGrafter"/>
</dbReference>
<dbReference type="GO" id="GO:0005794">
    <property type="term" value="C:Golgi apparatus"/>
    <property type="evidence" value="ECO:0007669"/>
    <property type="project" value="TreeGrafter"/>
</dbReference>
<evidence type="ECO:0008006" key="3">
    <source>
        <dbReference type="Google" id="ProtNLM"/>
    </source>
</evidence>
<proteinExistence type="predicted"/>
<evidence type="ECO:0000313" key="2">
    <source>
        <dbReference type="Proteomes" id="UP001233999"/>
    </source>
</evidence>
<reference evidence="1" key="1">
    <citation type="journal article" date="2023" name="IScience">
        <title>Live-bearing cockroach genome reveals convergent evolutionary mechanisms linked to viviparity in insects and beyond.</title>
        <authorList>
            <person name="Fouks B."/>
            <person name="Harrison M.C."/>
            <person name="Mikhailova A.A."/>
            <person name="Marchal E."/>
            <person name="English S."/>
            <person name="Carruthers M."/>
            <person name="Jennings E.C."/>
            <person name="Chiamaka E.L."/>
            <person name="Frigard R.A."/>
            <person name="Pippel M."/>
            <person name="Attardo G.M."/>
            <person name="Benoit J.B."/>
            <person name="Bornberg-Bauer E."/>
            <person name="Tobe S.S."/>
        </authorList>
    </citation>
    <scope>NUCLEOTIDE SEQUENCE</scope>
    <source>
        <strain evidence="1">Stay&amp;Tobe</strain>
    </source>
</reference>
<dbReference type="PANTHER" id="PTHR17985:SF8">
    <property type="entry name" value="TRANSPORT AND GOLGI ORGANIZATION PROTEIN 2 HOMOLOG"/>
    <property type="match status" value="1"/>
</dbReference>
<organism evidence="1 2">
    <name type="scientific">Diploptera punctata</name>
    <name type="common">Pacific beetle cockroach</name>
    <dbReference type="NCBI Taxonomy" id="6984"/>
    <lineage>
        <taxon>Eukaryota</taxon>
        <taxon>Metazoa</taxon>
        <taxon>Ecdysozoa</taxon>
        <taxon>Arthropoda</taxon>
        <taxon>Hexapoda</taxon>
        <taxon>Insecta</taxon>
        <taxon>Pterygota</taxon>
        <taxon>Neoptera</taxon>
        <taxon>Polyneoptera</taxon>
        <taxon>Dictyoptera</taxon>
        <taxon>Blattodea</taxon>
        <taxon>Blaberoidea</taxon>
        <taxon>Blaberidae</taxon>
        <taxon>Diplopterinae</taxon>
        <taxon>Diploptera</taxon>
    </lineage>
</organism>
<reference evidence="1" key="2">
    <citation type="submission" date="2023-05" db="EMBL/GenBank/DDBJ databases">
        <authorList>
            <person name="Fouks B."/>
        </authorList>
    </citation>
    <scope>NUCLEOTIDE SEQUENCE</scope>
    <source>
        <strain evidence="1">Stay&amp;Tobe</strain>
        <tissue evidence="1">Testes</tissue>
    </source>
</reference>
<dbReference type="GO" id="GO:0009306">
    <property type="term" value="P:protein secretion"/>
    <property type="evidence" value="ECO:0007669"/>
    <property type="project" value="TreeGrafter"/>
</dbReference>
<dbReference type="Proteomes" id="UP001233999">
    <property type="component" value="Unassembled WGS sequence"/>
</dbReference>
<accession>A0AAD7ZA60</accession>